<organism evidence="3 4">
    <name type="scientific">Mycena albidolilacea</name>
    <dbReference type="NCBI Taxonomy" id="1033008"/>
    <lineage>
        <taxon>Eukaryota</taxon>
        <taxon>Fungi</taxon>
        <taxon>Dikarya</taxon>
        <taxon>Basidiomycota</taxon>
        <taxon>Agaricomycotina</taxon>
        <taxon>Agaricomycetes</taxon>
        <taxon>Agaricomycetidae</taxon>
        <taxon>Agaricales</taxon>
        <taxon>Marasmiineae</taxon>
        <taxon>Mycenaceae</taxon>
        <taxon>Mycena</taxon>
    </lineage>
</organism>
<proteinExistence type="predicted"/>
<feature type="region of interest" description="Disordered" evidence="1">
    <location>
        <begin position="302"/>
        <end position="323"/>
    </location>
</feature>
<evidence type="ECO:0000256" key="2">
    <source>
        <dbReference type="SAM" id="Phobius"/>
    </source>
</evidence>
<feature type="transmembrane region" description="Helical" evidence="2">
    <location>
        <begin position="228"/>
        <end position="252"/>
    </location>
</feature>
<feature type="transmembrane region" description="Helical" evidence="2">
    <location>
        <begin position="45"/>
        <end position="64"/>
    </location>
</feature>
<dbReference type="AlphaFoldDB" id="A0AAD6ZZS1"/>
<keyword evidence="2" id="KW-0812">Transmembrane</keyword>
<keyword evidence="4" id="KW-1185">Reference proteome</keyword>
<name>A0AAD6ZZS1_9AGAR</name>
<keyword evidence="2" id="KW-1133">Transmembrane helix</keyword>
<comment type="caution">
    <text evidence="3">The sequence shown here is derived from an EMBL/GenBank/DDBJ whole genome shotgun (WGS) entry which is preliminary data.</text>
</comment>
<dbReference type="Proteomes" id="UP001218218">
    <property type="component" value="Unassembled WGS sequence"/>
</dbReference>
<feature type="transmembrane region" description="Helical" evidence="2">
    <location>
        <begin position="258"/>
        <end position="277"/>
    </location>
</feature>
<accession>A0AAD6ZZS1</accession>
<feature type="transmembrane region" description="Helical" evidence="2">
    <location>
        <begin position="96"/>
        <end position="115"/>
    </location>
</feature>
<evidence type="ECO:0000256" key="1">
    <source>
        <dbReference type="SAM" id="MobiDB-lite"/>
    </source>
</evidence>
<feature type="compositionally biased region" description="Basic and acidic residues" evidence="1">
    <location>
        <begin position="314"/>
        <end position="323"/>
    </location>
</feature>
<reference evidence="3" key="1">
    <citation type="submission" date="2023-03" db="EMBL/GenBank/DDBJ databases">
        <title>Massive genome expansion in bonnet fungi (Mycena s.s.) driven by repeated elements and novel gene families across ecological guilds.</title>
        <authorList>
            <consortium name="Lawrence Berkeley National Laboratory"/>
            <person name="Harder C.B."/>
            <person name="Miyauchi S."/>
            <person name="Viragh M."/>
            <person name="Kuo A."/>
            <person name="Thoen E."/>
            <person name="Andreopoulos B."/>
            <person name="Lu D."/>
            <person name="Skrede I."/>
            <person name="Drula E."/>
            <person name="Henrissat B."/>
            <person name="Morin E."/>
            <person name="Kohler A."/>
            <person name="Barry K."/>
            <person name="LaButti K."/>
            <person name="Morin E."/>
            <person name="Salamov A."/>
            <person name="Lipzen A."/>
            <person name="Mereny Z."/>
            <person name="Hegedus B."/>
            <person name="Baldrian P."/>
            <person name="Stursova M."/>
            <person name="Weitz H."/>
            <person name="Taylor A."/>
            <person name="Grigoriev I.V."/>
            <person name="Nagy L.G."/>
            <person name="Martin F."/>
            <person name="Kauserud H."/>
        </authorList>
    </citation>
    <scope>NUCLEOTIDE SEQUENCE</scope>
    <source>
        <strain evidence="3">CBHHK002</strain>
    </source>
</reference>
<dbReference type="EMBL" id="JARIHO010000021">
    <property type="protein sequence ID" value="KAJ7346147.1"/>
    <property type="molecule type" value="Genomic_DNA"/>
</dbReference>
<feature type="transmembrane region" description="Helical" evidence="2">
    <location>
        <begin position="127"/>
        <end position="147"/>
    </location>
</feature>
<keyword evidence="2" id="KW-0472">Membrane</keyword>
<gene>
    <name evidence="3" type="ORF">DFH08DRAFT_961607</name>
</gene>
<evidence type="ECO:0000313" key="3">
    <source>
        <dbReference type="EMBL" id="KAJ7346147.1"/>
    </source>
</evidence>
<evidence type="ECO:0000313" key="4">
    <source>
        <dbReference type="Proteomes" id="UP001218218"/>
    </source>
</evidence>
<sequence length="323" mass="35393">MSFILVSGLTEGVIELTLYGGFTVLFSTVMYLFSIRGLISKRSPSFFVFLALVAMFLTVTAHWINSIYVLYHAFIQLGGGFEAEVFYGSISVPPELASQGLAEIALIIADCLMIHRLYVVYSHDRRVIIFPICVEIIQIVSGIRAIVNLAREPVSNFYDSSNVWVTTSLVTSVAQVPSPIFLAAPQLTCHFRISAYCTGMIIFKITRMSRSLRSITGSARAGKPLRRVVAIIVESAVLQTALTVGALVLFQVGLVQQAILEALSPVVYGISVFLIHLRVGLGWTMESTNAPVSMSTEMSISLNPSMRRGGQQSDVERGKPELF</sequence>
<protein>
    <submittedName>
        <fullName evidence="3">Uncharacterized protein</fullName>
    </submittedName>
</protein>
<feature type="transmembrane region" description="Helical" evidence="2">
    <location>
        <begin position="12"/>
        <end position="33"/>
    </location>
</feature>